<sequence>MLDPKGGIHTQPTAMNRFSSRGKVTACIQTKPTRRSLPPRPPQRSHSVTECATVKYRDDRLGSSFTYPRLAHASGTCTCLLRAPARPQMRNVAFVRAYVSGTCPVRARAQQSYPIAITLTAYAILA</sequence>
<reference evidence="2 3" key="1">
    <citation type="journal article" date="2019" name="Commun. Biol.">
        <title>The bagworm genome reveals a unique fibroin gene that provides high tensile strength.</title>
        <authorList>
            <person name="Kono N."/>
            <person name="Nakamura H."/>
            <person name="Ohtoshi R."/>
            <person name="Tomita M."/>
            <person name="Numata K."/>
            <person name="Arakawa K."/>
        </authorList>
    </citation>
    <scope>NUCLEOTIDE SEQUENCE [LARGE SCALE GENOMIC DNA]</scope>
</reference>
<comment type="caution">
    <text evidence="2">The sequence shown here is derived from an EMBL/GenBank/DDBJ whole genome shotgun (WGS) entry which is preliminary data.</text>
</comment>
<proteinExistence type="predicted"/>
<gene>
    <name evidence="2" type="ORF">EVAR_33651_1</name>
</gene>
<organism evidence="2 3">
    <name type="scientific">Eumeta variegata</name>
    <name type="common">Bagworm moth</name>
    <name type="synonym">Eumeta japonica</name>
    <dbReference type="NCBI Taxonomy" id="151549"/>
    <lineage>
        <taxon>Eukaryota</taxon>
        <taxon>Metazoa</taxon>
        <taxon>Ecdysozoa</taxon>
        <taxon>Arthropoda</taxon>
        <taxon>Hexapoda</taxon>
        <taxon>Insecta</taxon>
        <taxon>Pterygota</taxon>
        <taxon>Neoptera</taxon>
        <taxon>Endopterygota</taxon>
        <taxon>Lepidoptera</taxon>
        <taxon>Glossata</taxon>
        <taxon>Ditrysia</taxon>
        <taxon>Tineoidea</taxon>
        <taxon>Psychidae</taxon>
        <taxon>Oiketicinae</taxon>
        <taxon>Eumeta</taxon>
    </lineage>
</organism>
<keyword evidence="3" id="KW-1185">Reference proteome</keyword>
<protein>
    <submittedName>
        <fullName evidence="2">Uncharacterized protein</fullName>
    </submittedName>
</protein>
<accession>A0A4C1VLT7</accession>
<dbReference type="EMBL" id="BGZK01000376">
    <property type="protein sequence ID" value="GBP40078.1"/>
    <property type="molecule type" value="Genomic_DNA"/>
</dbReference>
<evidence type="ECO:0000313" key="2">
    <source>
        <dbReference type="EMBL" id="GBP40078.1"/>
    </source>
</evidence>
<feature type="region of interest" description="Disordered" evidence="1">
    <location>
        <begin position="31"/>
        <end position="51"/>
    </location>
</feature>
<name>A0A4C1VLT7_EUMVA</name>
<evidence type="ECO:0000256" key="1">
    <source>
        <dbReference type="SAM" id="MobiDB-lite"/>
    </source>
</evidence>
<evidence type="ECO:0000313" key="3">
    <source>
        <dbReference type="Proteomes" id="UP000299102"/>
    </source>
</evidence>
<dbReference type="AlphaFoldDB" id="A0A4C1VLT7"/>
<dbReference type="Proteomes" id="UP000299102">
    <property type="component" value="Unassembled WGS sequence"/>
</dbReference>